<evidence type="ECO:0000259" key="2">
    <source>
        <dbReference type="PROSITE" id="PS50206"/>
    </source>
</evidence>
<name>A0A1H9V726_9SPHI</name>
<dbReference type="CDD" id="cd00158">
    <property type="entry name" value="RHOD"/>
    <property type="match status" value="2"/>
</dbReference>
<protein>
    <submittedName>
        <fullName evidence="3">Glyoxylase, beta-lactamase superfamily II</fullName>
    </submittedName>
</protein>
<sequence length="463" mass="50749">MKIKQLYEKCLSQASYYIEHNGEAVVIDPLRDVNAYIELAERDLAKITYIFETHFHADFVSGHLELAARTGATIVMGPGAETAFPSHQARDGEKFRIGGATLELLHTPGHTLESSCFLLRDENGLENAVFTGDTLFLGDVGRPDLAQSPDKNISQEDLAGMLYDSLRAKILPLPDHTIIYPGHGAGSACGKNMSKETVGDLGSQKMTNYALAEDLSRENFIAELCNNLAAPPAYFPMNVDMNVKGYRLLDEVLNEGMKPLSPLVFKKRMRTPGTLILDTRKPDVFATGHIAGSINIGLDGSFAPWVGALIPIKQESILIVAEQGRETEVIRRLARIGYHQCDGYLSGGISEWKALGEPVESVESISAAAFQSLLSDHKHGVIDVRAGSEYHQGNVPEALHIPLDQSVYTDNRIDNNKDYLVYCAGGYRSMIFISLLKAKGFNKLINIEGGYNAIRLAAENSHQ</sequence>
<gene>
    <name evidence="3" type="ORF">SAMN04488023_1387</name>
</gene>
<proteinExistence type="predicted"/>
<organism evidence="3 4">
    <name type="scientific">Pedobacter rhizosphaerae</name>
    <dbReference type="NCBI Taxonomy" id="390241"/>
    <lineage>
        <taxon>Bacteria</taxon>
        <taxon>Pseudomonadati</taxon>
        <taxon>Bacteroidota</taxon>
        <taxon>Sphingobacteriia</taxon>
        <taxon>Sphingobacteriales</taxon>
        <taxon>Sphingobacteriaceae</taxon>
        <taxon>Pedobacter</taxon>
    </lineage>
</organism>
<accession>A0A1H9V726</accession>
<dbReference type="InterPro" id="IPR051682">
    <property type="entry name" value="Mito_Persulfide_Diox"/>
</dbReference>
<dbReference type="SUPFAM" id="SSF52821">
    <property type="entry name" value="Rhodanese/Cell cycle control phosphatase"/>
    <property type="match status" value="2"/>
</dbReference>
<dbReference type="FunFam" id="3.60.15.10:FF:000030">
    <property type="entry name" value="Metallo-beta-lactamase family protein"/>
    <property type="match status" value="1"/>
</dbReference>
<dbReference type="RefSeq" id="WP_090888235.1">
    <property type="nucleotide sequence ID" value="NZ_FOGG01000038.1"/>
</dbReference>
<dbReference type="Gene3D" id="3.40.250.10">
    <property type="entry name" value="Rhodanese-like domain"/>
    <property type="match status" value="2"/>
</dbReference>
<dbReference type="AlphaFoldDB" id="A0A1H9V726"/>
<evidence type="ECO:0000313" key="4">
    <source>
        <dbReference type="Proteomes" id="UP000199572"/>
    </source>
</evidence>
<dbReference type="Pfam" id="PF00753">
    <property type="entry name" value="Lactamase_B"/>
    <property type="match status" value="1"/>
</dbReference>
<dbReference type="PANTHER" id="PTHR43084">
    <property type="entry name" value="PERSULFIDE DIOXYGENASE ETHE1"/>
    <property type="match status" value="1"/>
</dbReference>
<dbReference type="GO" id="GO:0050313">
    <property type="term" value="F:sulfur dioxygenase activity"/>
    <property type="evidence" value="ECO:0007669"/>
    <property type="project" value="InterPro"/>
</dbReference>
<dbReference type="SUPFAM" id="SSF56281">
    <property type="entry name" value="Metallo-hydrolase/oxidoreductase"/>
    <property type="match status" value="1"/>
</dbReference>
<dbReference type="Proteomes" id="UP000199572">
    <property type="component" value="Unassembled WGS sequence"/>
</dbReference>
<evidence type="ECO:0000256" key="1">
    <source>
        <dbReference type="ARBA" id="ARBA00022723"/>
    </source>
</evidence>
<dbReference type="SMART" id="SM00450">
    <property type="entry name" value="RHOD"/>
    <property type="match status" value="2"/>
</dbReference>
<dbReference type="EMBL" id="FOGG01000038">
    <property type="protein sequence ID" value="SES17053.1"/>
    <property type="molecule type" value="Genomic_DNA"/>
</dbReference>
<dbReference type="GO" id="GO:0046872">
    <property type="term" value="F:metal ion binding"/>
    <property type="evidence" value="ECO:0007669"/>
    <property type="project" value="UniProtKB-KW"/>
</dbReference>
<evidence type="ECO:0000313" key="3">
    <source>
        <dbReference type="EMBL" id="SES17053.1"/>
    </source>
</evidence>
<dbReference type="GO" id="GO:0070813">
    <property type="term" value="P:hydrogen sulfide metabolic process"/>
    <property type="evidence" value="ECO:0007669"/>
    <property type="project" value="TreeGrafter"/>
</dbReference>
<dbReference type="SMART" id="SM00849">
    <property type="entry name" value="Lactamase_B"/>
    <property type="match status" value="1"/>
</dbReference>
<dbReference type="InterPro" id="IPR001763">
    <property type="entry name" value="Rhodanese-like_dom"/>
</dbReference>
<dbReference type="Gene3D" id="3.60.15.10">
    <property type="entry name" value="Ribonuclease Z/Hydroxyacylglutathione hydrolase-like"/>
    <property type="match status" value="1"/>
</dbReference>
<feature type="domain" description="Rhodanese" evidence="2">
    <location>
        <begin position="381"/>
        <end position="463"/>
    </location>
</feature>
<dbReference type="STRING" id="390241.SAMN04488023_1387"/>
<dbReference type="InterPro" id="IPR036873">
    <property type="entry name" value="Rhodanese-like_dom_sf"/>
</dbReference>
<keyword evidence="1" id="KW-0479">Metal-binding</keyword>
<dbReference type="InterPro" id="IPR044528">
    <property type="entry name" value="POD-like_MBL-fold"/>
</dbReference>
<reference evidence="3 4" key="1">
    <citation type="submission" date="2016-10" db="EMBL/GenBank/DDBJ databases">
        <authorList>
            <person name="de Groot N.N."/>
        </authorList>
    </citation>
    <scope>NUCLEOTIDE SEQUENCE [LARGE SCALE GENOMIC DNA]</scope>
    <source>
        <strain evidence="3 4">DSM 18610</strain>
    </source>
</reference>
<dbReference type="GO" id="GO:0006749">
    <property type="term" value="P:glutathione metabolic process"/>
    <property type="evidence" value="ECO:0007669"/>
    <property type="project" value="InterPro"/>
</dbReference>
<keyword evidence="4" id="KW-1185">Reference proteome</keyword>
<dbReference type="PROSITE" id="PS50206">
    <property type="entry name" value="RHODANESE_3"/>
    <property type="match status" value="2"/>
</dbReference>
<feature type="domain" description="Rhodanese" evidence="2">
    <location>
        <begin position="270"/>
        <end position="361"/>
    </location>
</feature>
<dbReference type="OrthoDB" id="9784009at2"/>
<dbReference type="InterPro" id="IPR001279">
    <property type="entry name" value="Metallo-B-lactamas"/>
</dbReference>
<dbReference type="InterPro" id="IPR036866">
    <property type="entry name" value="RibonucZ/Hydroxyglut_hydro"/>
</dbReference>
<dbReference type="PANTHER" id="PTHR43084:SF1">
    <property type="entry name" value="PERSULFIDE DIOXYGENASE ETHE1, MITOCHONDRIAL"/>
    <property type="match status" value="1"/>
</dbReference>
<dbReference type="CDD" id="cd07724">
    <property type="entry name" value="POD-like_MBL-fold"/>
    <property type="match status" value="1"/>
</dbReference>
<dbReference type="Pfam" id="PF00581">
    <property type="entry name" value="Rhodanese"/>
    <property type="match status" value="2"/>
</dbReference>